<dbReference type="SUPFAM" id="SSF55383">
    <property type="entry name" value="Copper amine oxidase, domain N"/>
    <property type="match status" value="2"/>
</dbReference>
<gene>
    <name evidence="4" type="ORF">D3H35_06790</name>
</gene>
<dbReference type="InterPro" id="IPR012854">
    <property type="entry name" value="Cu_amine_oxidase-like_N"/>
</dbReference>
<proteinExistence type="predicted"/>
<protein>
    <submittedName>
        <fullName evidence="4">Copper amine oxidase N-terminal domain-containing protein</fullName>
    </submittedName>
</protein>
<feature type="region of interest" description="Disordered" evidence="1">
    <location>
        <begin position="191"/>
        <end position="231"/>
    </location>
</feature>
<keyword evidence="2" id="KW-0732">Signal</keyword>
<dbReference type="RefSeq" id="WP_119148352.1">
    <property type="nucleotide sequence ID" value="NZ_JBHSOV010000042.1"/>
</dbReference>
<keyword evidence="5" id="KW-1185">Reference proteome</keyword>
<name>A0A398CYK7_9BACL</name>
<feature type="signal peptide" evidence="2">
    <location>
        <begin position="1"/>
        <end position="30"/>
    </location>
</feature>
<dbReference type="Proteomes" id="UP000266340">
    <property type="component" value="Unassembled WGS sequence"/>
</dbReference>
<comment type="caution">
    <text evidence="4">The sequence shown here is derived from an EMBL/GenBank/DDBJ whole genome shotgun (WGS) entry which is preliminary data.</text>
</comment>
<dbReference type="InterPro" id="IPR036582">
    <property type="entry name" value="Mao_N_sf"/>
</dbReference>
<evidence type="ECO:0000256" key="2">
    <source>
        <dbReference type="SAM" id="SignalP"/>
    </source>
</evidence>
<evidence type="ECO:0000259" key="3">
    <source>
        <dbReference type="Pfam" id="PF07833"/>
    </source>
</evidence>
<dbReference type="EMBL" id="QXJM01000027">
    <property type="protein sequence ID" value="RIE04311.1"/>
    <property type="molecule type" value="Genomic_DNA"/>
</dbReference>
<evidence type="ECO:0000313" key="4">
    <source>
        <dbReference type="EMBL" id="RIE04311.1"/>
    </source>
</evidence>
<organism evidence="4 5">
    <name type="scientific">Cohnella faecalis</name>
    <dbReference type="NCBI Taxonomy" id="2315694"/>
    <lineage>
        <taxon>Bacteria</taxon>
        <taxon>Bacillati</taxon>
        <taxon>Bacillota</taxon>
        <taxon>Bacilli</taxon>
        <taxon>Bacillales</taxon>
        <taxon>Paenibacillaceae</taxon>
        <taxon>Cohnella</taxon>
    </lineage>
</organism>
<feature type="domain" description="Copper amine oxidase-like N-terminal" evidence="3">
    <location>
        <begin position="49"/>
        <end position="182"/>
    </location>
</feature>
<evidence type="ECO:0000256" key="1">
    <source>
        <dbReference type="SAM" id="MobiDB-lite"/>
    </source>
</evidence>
<feature type="chain" id="PRO_5017450573" evidence="2">
    <location>
        <begin position="31"/>
        <end position="325"/>
    </location>
</feature>
<dbReference type="Pfam" id="PF07833">
    <property type="entry name" value="Cu_amine_oxidN1"/>
    <property type="match status" value="1"/>
</dbReference>
<evidence type="ECO:0000313" key="5">
    <source>
        <dbReference type="Proteomes" id="UP000266340"/>
    </source>
</evidence>
<sequence>MNKTAWKRKGIAALLFAALGLSLLANTAGAAAKTTQVNVQTKAVQLVFDGKTLSLPTGQHVFSINGTNYVPVRFISYALQKNVGWNDKTKTVTVSDPTKPEAVMLNEFLMNLAGEAGKPSSKGGLKLLVTPVQAKFVFDGSSKSLPKGQSAYNVNGSIYVPIRFMSESIGTDIGWDGKSGRITAVSPAYKKEQEAAGAENGEGDGKEETSTGGTATGGGSSGSAKPTLESITASTEARLHTLESSCQNTLMNIALSAFGQSAEEKAKIRTQGQKALDQCKAQFETIVTNAENQLTTNGYSTAIIAEYRKYFQEQLDAGKAIFDSL</sequence>
<accession>A0A398CYK7</accession>
<dbReference type="Gene3D" id="3.30.457.10">
    <property type="entry name" value="Copper amine oxidase-like, N-terminal domain"/>
    <property type="match status" value="1"/>
</dbReference>
<reference evidence="4 5" key="1">
    <citation type="submission" date="2018-09" db="EMBL/GenBank/DDBJ databases">
        <title>Cohnella cavernae sp. nov., isolated from a karst cave.</title>
        <authorList>
            <person name="Zhu H."/>
        </authorList>
    </citation>
    <scope>NUCLEOTIDE SEQUENCE [LARGE SCALE GENOMIC DNA]</scope>
    <source>
        <strain evidence="4 5">K2E09-144</strain>
    </source>
</reference>
<dbReference type="AlphaFoldDB" id="A0A398CYK7"/>
<dbReference type="OrthoDB" id="574706at2"/>